<organism evidence="1 2">
    <name type="scientific">Cryptolaemus montrouzieri</name>
    <dbReference type="NCBI Taxonomy" id="559131"/>
    <lineage>
        <taxon>Eukaryota</taxon>
        <taxon>Metazoa</taxon>
        <taxon>Ecdysozoa</taxon>
        <taxon>Arthropoda</taxon>
        <taxon>Hexapoda</taxon>
        <taxon>Insecta</taxon>
        <taxon>Pterygota</taxon>
        <taxon>Neoptera</taxon>
        <taxon>Endopterygota</taxon>
        <taxon>Coleoptera</taxon>
        <taxon>Polyphaga</taxon>
        <taxon>Cucujiformia</taxon>
        <taxon>Coccinelloidea</taxon>
        <taxon>Coccinellidae</taxon>
        <taxon>Scymninae</taxon>
        <taxon>Scymnini</taxon>
        <taxon>Cryptolaemus</taxon>
    </lineage>
</organism>
<dbReference type="AlphaFoldDB" id="A0ABD2NG87"/>
<evidence type="ECO:0000313" key="1">
    <source>
        <dbReference type="EMBL" id="KAL3277574.1"/>
    </source>
</evidence>
<sequence>MRQKMKTLLKQVNEQNIVELAQENIMELEENDLDDDAEPVKMTLDQELGMELKREKEKFNKQKPSAQLDYEKVLKKEMSVYETEGVRGEHLSLVCDYIMILKPTSVEAEMAFSVAGYICRSV</sequence>
<comment type="caution">
    <text evidence="1">The sequence shown here is derived from an EMBL/GenBank/DDBJ whole genome shotgun (WGS) entry which is preliminary data.</text>
</comment>
<accession>A0ABD2NG87</accession>
<dbReference type="EMBL" id="JABFTP020000103">
    <property type="protein sequence ID" value="KAL3277574.1"/>
    <property type="molecule type" value="Genomic_DNA"/>
</dbReference>
<gene>
    <name evidence="1" type="ORF">HHI36_012917</name>
</gene>
<reference evidence="1 2" key="1">
    <citation type="journal article" date="2021" name="BMC Biol.">
        <title>Horizontally acquired antibacterial genes associated with adaptive radiation of ladybird beetles.</title>
        <authorList>
            <person name="Li H.S."/>
            <person name="Tang X.F."/>
            <person name="Huang Y.H."/>
            <person name="Xu Z.Y."/>
            <person name="Chen M.L."/>
            <person name="Du X.Y."/>
            <person name="Qiu B.Y."/>
            <person name="Chen P.T."/>
            <person name="Zhang W."/>
            <person name="Slipinski A."/>
            <person name="Escalona H.E."/>
            <person name="Waterhouse R.M."/>
            <person name="Zwick A."/>
            <person name="Pang H."/>
        </authorList>
    </citation>
    <scope>NUCLEOTIDE SEQUENCE [LARGE SCALE GENOMIC DNA]</scope>
    <source>
        <strain evidence="1">SYSU2018</strain>
    </source>
</reference>
<dbReference type="Proteomes" id="UP001516400">
    <property type="component" value="Unassembled WGS sequence"/>
</dbReference>
<proteinExistence type="predicted"/>
<name>A0ABD2NG87_9CUCU</name>
<evidence type="ECO:0000313" key="2">
    <source>
        <dbReference type="Proteomes" id="UP001516400"/>
    </source>
</evidence>
<evidence type="ECO:0008006" key="3">
    <source>
        <dbReference type="Google" id="ProtNLM"/>
    </source>
</evidence>
<protein>
    <recommendedName>
        <fullName evidence="3">HAT C-terminal dimerisation domain-containing protein</fullName>
    </recommendedName>
</protein>
<keyword evidence="2" id="KW-1185">Reference proteome</keyword>